<name>A0AAW5K1Q1_9BACT</name>
<dbReference type="AlphaFoldDB" id="A0AAW5K1Q1"/>
<keyword evidence="2" id="KW-1185">Reference proteome</keyword>
<dbReference type="EMBL" id="JANFYT010000006">
    <property type="protein sequence ID" value="MCQ4813616.1"/>
    <property type="molecule type" value="Genomic_DNA"/>
</dbReference>
<dbReference type="Proteomes" id="UP001205919">
    <property type="component" value="Unassembled WGS sequence"/>
</dbReference>
<accession>A0AAW5K1Q1</accession>
<gene>
    <name evidence="1" type="ORF">NE630_04145</name>
</gene>
<evidence type="ECO:0000313" key="1">
    <source>
        <dbReference type="EMBL" id="MCQ4813616.1"/>
    </source>
</evidence>
<evidence type="ECO:0000313" key="2">
    <source>
        <dbReference type="Proteomes" id="UP001205919"/>
    </source>
</evidence>
<dbReference type="RefSeq" id="WP_008711271.1">
    <property type="nucleotide sequence ID" value="NZ_CABKQM010000007.1"/>
</dbReference>
<comment type="caution">
    <text evidence="1">The sequence shown here is derived from an EMBL/GenBank/DDBJ whole genome shotgun (WGS) entry which is preliminary data.</text>
</comment>
<evidence type="ECO:0008006" key="3">
    <source>
        <dbReference type="Google" id="ProtNLM"/>
    </source>
</evidence>
<protein>
    <recommendedName>
        <fullName evidence="3">Type 4 fimbrial biogenesis protein PilX N-terminal domain-containing protein</fullName>
    </recommendedName>
</protein>
<proteinExistence type="predicted"/>
<reference evidence="1 2" key="1">
    <citation type="submission" date="2022-06" db="EMBL/GenBank/DDBJ databases">
        <title>Isolation of gut microbiota from human fecal samples.</title>
        <authorList>
            <person name="Pamer E.G."/>
            <person name="Barat B."/>
            <person name="Waligurski E."/>
            <person name="Medina S."/>
            <person name="Paddock L."/>
            <person name="Mostad J."/>
        </authorList>
    </citation>
    <scope>NUCLEOTIDE SEQUENCE [LARGE SCALE GENOMIC DNA]</scope>
    <source>
        <strain evidence="1 2">DFI.9.90</strain>
    </source>
</reference>
<organism evidence="1 2">
    <name type="scientific">Cloacibacillus evryensis</name>
    <dbReference type="NCBI Taxonomy" id="508460"/>
    <lineage>
        <taxon>Bacteria</taxon>
        <taxon>Thermotogati</taxon>
        <taxon>Synergistota</taxon>
        <taxon>Synergistia</taxon>
        <taxon>Synergistales</taxon>
        <taxon>Synergistaceae</taxon>
        <taxon>Cloacibacillus</taxon>
    </lineage>
</organism>
<sequence length="178" mass="19408">MIVTVLILGGVLLTFAALALQTARAMFDEDTAAAGRLRIENAAAQASALAEEWFRVSIKDLAKENTFALSAEPQDDPTIELSPGFFQIMTEEYRSCGFSCQTIDLHYTDKFAASADKLRIPRIPPVELPDGSIERAYIQKVAVTPNENKNAAYTHTKSLRAIKEASGDIRCVVVGVTD</sequence>